<evidence type="ECO:0008006" key="5">
    <source>
        <dbReference type="Google" id="ProtNLM"/>
    </source>
</evidence>
<dbReference type="SUPFAM" id="SSF54695">
    <property type="entry name" value="POZ domain"/>
    <property type="match status" value="1"/>
</dbReference>
<comment type="caution">
    <text evidence="3">The sequence shown here is derived from an EMBL/GenBank/DDBJ whole genome shotgun (WGS) entry which is preliminary data.</text>
</comment>
<feature type="domain" description="TLDc" evidence="2">
    <location>
        <begin position="298"/>
        <end position="516"/>
    </location>
</feature>
<dbReference type="Pfam" id="PF00651">
    <property type="entry name" value="BTB"/>
    <property type="match status" value="1"/>
</dbReference>
<dbReference type="EMBL" id="QKWP01002573">
    <property type="protein sequence ID" value="RIB02835.1"/>
    <property type="molecule type" value="Genomic_DNA"/>
</dbReference>
<evidence type="ECO:0000313" key="4">
    <source>
        <dbReference type="Proteomes" id="UP000266673"/>
    </source>
</evidence>
<evidence type="ECO:0000313" key="3">
    <source>
        <dbReference type="EMBL" id="RIB02835.1"/>
    </source>
</evidence>
<gene>
    <name evidence="3" type="ORF">C2G38_2226726</name>
</gene>
<dbReference type="PANTHER" id="PTHR24410:SF23">
    <property type="entry name" value="BTB DOMAIN-CONTAINING PROTEIN-RELATED"/>
    <property type="match status" value="1"/>
</dbReference>
<dbReference type="SMART" id="SM00225">
    <property type="entry name" value="BTB"/>
    <property type="match status" value="1"/>
</dbReference>
<dbReference type="Gene3D" id="1.25.40.420">
    <property type="match status" value="1"/>
</dbReference>
<reference evidence="3 4" key="1">
    <citation type="submission" date="2018-06" db="EMBL/GenBank/DDBJ databases">
        <title>Comparative genomics reveals the genomic features of Rhizophagus irregularis, R. cerebriforme, R. diaphanum and Gigaspora rosea, and their symbiotic lifestyle signature.</title>
        <authorList>
            <person name="Morin E."/>
            <person name="San Clemente H."/>
            <person name="Chen E.C.H."/>
            <person name="De La Providencia I."/>
            <person name="Hainaut M."/>
            <person name="Kuo A."/>
            <person name="Kohler A."/>
            <person name="Murat C."/>
            <person name="Tang N."/>
            <person name="Roy S."/>
            <person name="Loubradou J."/>
            <person name="Henrissat B."/>
            <person name="Grigoriev I.V."/>
            <person name="Corradi N."/>
            <person name="Roux C."/>
            <person name="Martin F.M."/>
        </authorList>
    </citation>
    <scope>NUCLEOTIDE SEQUENCE [LARGE SCALE GENOMIC DNA]</scope>
    <source>
        <strain evidence="3 4">DAOM 194757</strain>
    </source>
</reference>
<evidence type="ECO:0000259" key="1">
    <source>
        <dbReference type="PROSITE" id="PS50097"/>
    </source>
</evidence>
<name>A0A397TXT1_9GLOM</name>
<accession>A0A397TXT1</accession>
<dbReference type="InterPro" id="IPR006571">
    <property type="entry name" value="TLDc_dom"/>
</dbReference>
<organism evidence="3 4">
    <name type="scientific">Gigaspora rosea</name>
    <dbReference type="NCBI Taxonomy" id="44941"/>
    <lineage>
        <taxon>Eukaryota</taxon>
        <taxon>Fungi</taxon>
        <taxon>Fungi incertae sedis</taxon>
        <taxon>Mucoromycota</taxon>
        <taxon>Glomeromycotina</taxon>
        <taxon>Glomeromycetes</taxon>
        <taxon>Diversisporales</taxon>
        <taxon>Gigasporaceae</taxon>
        <taxon>Gigaspora</taxon>
    </lineage>
</organism>
<dbReference type="Proteomes" id="UP000266673">
    <property type="component" value="Unassembled WGS sequence"/>
</dbReference>
<dbReference type="Gene3D" id="3.30.710.10">
    <property type="entry name" value="Potassium Channel Kv1.1, Chain A"/>
    <property type="match status" value="1"/>
</dbReference>
<dbReference type="InterPro" id="IPR011705">
    <property type="entry name" value="BACK"/>
</dbReference>
<dbReference type="OrthoDB" id="2439862at2759"/>
<sequence length="587" mass="68300">MSYNYYNHSFDVSAELGYLLQSSEDFDVKITVGKDLDIKDFGAHSIILRARSVYFQKALSRHWAREEHGTYILKKPNVSPDTFDTVLKYIYTGTIAFDNVGDHALNILLASDEFELHNLTECTQDHIIKYHSSWIASNLLILIRVVSHNDRFKKLRTHVLRLICRNPLILFESDDFLTLDEDALYLLLKSDDLELEEIEIWNYLVKWGIAHSEIDQDPTNWTAQDFAAFRECVSRCIPLIRFCQMSSNEYYIKVRKVFKKVIPEEIDEQVLQYHLNPGTVDKSQIPPPRALSVSLDSKLINPKDAAIISSWIDQKEDNFYSFANNPYKFKLLLRGSRDGFDVKTFHNLCDFQGPTVIVLKMQKTGELIGGYNPLDWRGFHYEYINVDPHRNSNIRVRKALCEVPYNNECRNTLDSFIFSLTNRANPVLSRIAKDQAIFWDGMKGPCFGETDLCMKASSESADAPITVSTTYSSMSSSASIRQQSQINWFSRQKNYQRKITDTEAFDVEEFEVFLVDNYYLQFIRIVNSIIRKSWELARLGYERGYEIYSEIPNDKLKMIFDACVVASLIANIEHFYLHSFKYFVIYY</sequence>
<dbReference type="PANTHER" id="PTHR24410">
    <property type="entry name" value="HL07962P-RELATED"/>
    <property type="match status" value="1"/>
</dbReference>
<feature type="domain" description="BTB" evidence="1">
    <location>
        <begin position="26"/>
        <end position="99"/>
    </location>
</feature>
<dbReference type="AlphaFoldDB" id="A0A397TXT1"/>
<dbReference type="PROSITE" id="PS51886">
    <property type="entry name" value="TLDC"/>
    <property type="match status" value="1"/>
</dbReference>
<protein>
    <recommendedName>
        <fullName evidence="5">BTB/POZ domain-containing protein</fullName>
    </recommendedName>
</protein>
<dbReference type="Pfam" id="PF07707">
    <property type="entry name" value="BACK"/>
    <property type="match status" value="1"/>
</dbReference>
<dbReference type="PROSITE" id="PS50097">
    <property type="entry name" value="BTB"/>
    <property type="match status" value="1"/>
</dbReference>
<dbReference type="InterPro" id="IPR011333">
    <property type="entry name" value="SKP1/BTB/POZ_sf"/>
</dbReference>
<dbReference type="InterPro" id="IPR051481">
    <property type="entry name" value="BTB-POZ/Galectin-3-binding"/>
</dbReference>
<keyword evidence="4" id="KW-1185">Reference proteome</keyword>
<dbReference type="Pfam" id="PF07534">
    <property type="entry name" value="TLD"/>
    <property type="match status" value="1"/>
</dbReference>
<dbReference type="CDD" id="cd18186">
    <property type="entry name" value="BTB_POZ_ZBTB_KLHL-like"/>
    <property type="match status" value="1"/>
</dbReference>
<evidence type="ECO:0000259" key="2">
    <source>
        <dbReference type="PROSITE" id="PS51886"/>
    </source>
</evidence>
<dbReference type="InterPro" id="IPR000210">
    <property type="entry name" value="BTB/POZ_dom"/>
</dbReference>
<proteinExistence type="predicted"/>